<keyword evidence="3" id="KW-1185">Reference proteome</keyword>
<dbReference type="AlphaFoldDB" id="D2A0U8"/>
<dbReference type="HOGENOM" id="CLU_1125808_0_0_1"/>
<reference evidence="2 3" key="2">
    <citation type="journal article" date="2010" name="Nucleic Acids Res.">
        <title>BeetleBase in 2010: revisions to provide comprehensive genomic information for Tribolium castaneum.</title>
        <authorList>
            <person name="Kim H.S."/>
            <person name="Murphy T."/>
            <person name="Xia J."/>
            <person name="Caragea D."/>
            <person name="Park Y."/>
            <person name="Beeman R.W."/>
            <person name="Lorenzen M.D."/>
            <person name="Butcher S."/>
            <person name="Manak J.R."/>
            <person name="Brown S.J."/>
        </authorList>
    </citation>
    <scope>GENOME REANNOTATION</scope>
    <source>
        <strain evidence="2 3">Georgia GA2</strain>
    </source>
</reference>
<gene>
    <name evidence="2" type="primary">AUGUSTUS-3.0.2_08272</name>
    <name evidence="2" type="ORF">TcasGA2_TC008272</name>
</gene>
<evidence type="ECO:0000256" key="1">
    <source>
        <dbReference type="SAM" id="MobiDB-lite"/>
    </source>
</evidence>
<name>D2A0U8_TRICA</name>
<dbReference type="InParanoid" id="D2A0U8"/>
<accession>D2A0U8</accession>
<evidence type="ECO:0000313" key="3">
    <source>
        <dbReference type="Proteomes" id="UP000007266"/>
    </source>
</evidence>
<reference evidence="2 3" key="1">
    <citation type="journal article" date="2008" name="Nature">
        <title>The genome of the model beetle and pest Tribolium castaneum.</title>
        <authorList>
            <consortium name="Tribolium Genome Sequencing Consortium"/>
            <person name="Richards S."/>
            <person name="Gibbs R.A."/>
            <person name="Weinstock G.M."/>
            <person name="Brown S.J."/>
            <person name="Denell R."/>
            <person name="Beeman R.W."/>
            <person name="Gibbs R."/>
            <person name="Beeman R.W."/>
            <person name="Brown S.J."/>
            <person name="Bucher G."/>
            <person name="Friedrich M."/>
            <person name="Grimmelikhuijzen C.J."/>
            <person name="Klingler M."/>
            <person name="Lorenzen M."/>
            <person name="Richards S."/>
            <person name="Roth S."/>
            <person name="Schroder R."/>
            <person name="Tautz D."/>
            <person name="Zdobnov E.M."/>
            <person name="Muzny D."/>
            <person name="Gibbs R.A."/>
            <person name="Weinstock G.M."/>
            <person name="Attaway T."/>
            <person name="Bell S."/>
            <person name="Buhay C.J."/>
            <person name="Chandrabose M.N."/>
            <person name="Chavez D."/>
            <person name="Clerk-Blankenburg K.P."/>
            <person name="Cree A."/>
            <person name="Dao M."/>
            <person name="Davis C."/>
            <person name="Chacko J."/>
            <person name="Dinh H."/>
            <person name="Dugan-Rocha S."/>
            <person name="Fowler G."/>
            <person name="Garner T.T."/>
            <person name="Garnes J."/>
            <person name="Gnirke A."/>
            <person name="Hawes A."/>
            <person name="Hernandez J."/>
            <person name="Hines S."/>
            <person name="Holder M."/>
            <person name="Hume J."/>
            <person name="Jhangiani S.N."/>
            <person name="Joshi V."/>
            <person name="Khan Z.M."/>
            <person name="Jackson L."/>
            <person name="Kovar C."/>
            <person name="Kowis A."/>
            <person name="Lee S."/>
            <person name="Lewis L.R."/>
            <person name="Margolis J."/>
            <person name="Morgan M."/>
            <person name="Nazareth L.V."/>
            <person name="Nguyen N."/>
            <person name="Okwuonu G."/>
            <person name="Parker D."/>
            <person name="Richards S."/>
            <person name="Ruiz S.J."/>
            <person name="Santibanez J."/>
            <person name="Savard J."/>
            <person name="Scherer S.E."/>
            <person name="Schneider B."/>
            <person name="Sodergren E."/>
            <person name="Tautz D."/>
            <person name="Vattahil S."/>
            <person name="Villasana D."/>
            <person name="White C.S."/>
            <person name="Wright R."/>
            <person name="Park Y."/>
            <person name="Beeman R.W."/>
            <person name="Lord J."/>
            <person name="Oppert B."/>
            <person name="Lorenzen M."/>
            <person name="Brown S."/>
            <person name="Wang L."/>
            <person name="Savard J."/>
            <person name="Tautz D."/>
            <person name="Richards S."/>
            <person name="Weinstock G."/>
            <person name="Gibbs R.A."/>
            <person name="Liu Y."/>
            <person name="Worley K."/>
            <person name="Weinstock G."/>
            <person name="Elsik C.G."/>
            <person name="Reese J.T."/>
            <person name="Elhaik E."/>
            <person name="Landan G."/>
            <person name="Graur D."/>
            <person name="Arensburger P."/>
            <person name="Atkinson P."/>
            <person name="Beeman R.W."/>
            <person name="Beidler J."/>
            <person name="Brown S.J."/>
            <person name="Demuth J.P."/>
            <person name="Drury D.W."/>
            <person name="Du Y.Z."/>
            <person name="Fujiwara H."/>
            <person name="Lorenzen M."/>
            <person name="Maselli V."/>
            <person name="Osanai M."/>
            <person name="Park Y."/>
            <person name="Robertson H.M."/>
            <person name="Tu Z."/>
            <person name="Wang J.J."/>
            <person name="Wang S."/>
            <person name="Richards S."/>
            <person name="Song H."/>
            <person name="Zhang L."/>
            <person name="Sodergren E."/>
            <person name="Werner D."/>
            <person name="Stanke M."/>
            <person name="Morgenstern B."/>
            <person name="Solovyev V."/>
            <person name="Kosarev P."/>
            <person name="Brown G."/>
            <person name="Chen H.C."/>
            <person name="Ermolaeva O."/>
            <person name="Hlavina W."/>
            <person name="Kapustin Y."/>
            <person name="Kiryutin B."/>
            <person name="Kitts P."/>
            <person name="Maglott D."/>
            <person name="Pruitt K."/>
            <person name="Sapojnikov V."/>
            <person name="Souvorov A."/>
            <person name="Mackey A.J."/>
            <person name="Waterhouse R.M."/>
            <person name="Wyder S."/>
            <person name="Zdobnov E.M."/>
            <person name="Zdobnov E.M."/>
            <person name="Wyder S."/>
            <person name="Kriventseva E.V."/>
            <person name="Kadowaki T."/>
            <person name="Bork P."/>
            <person name="Aranda M."/>
            <person name="Bao R."/>
            <person name="Beermann A."/>
            <person name="Berns N."/>
            <person name="Bolognesi R."/>
            <person name="Bonneton F."/>
            <person name="Bopp D."/>
            <person name="Brown S.J."/>
            <person name="Bucher G."/>
            <person name="Butts T."/>
            <person name="Chaumot A."/>
            <person name="Denell R.E."/>
            <person name="Ferrier D.E."/>
            <person name="Friedrich M."/>
            <person name="Gordon C.M."/>
            <person name="Jindra M."/>
            <person name="Klingler M."/>
            <person name="Lan Q."/>
            <person name="Lattorff H.M."/>
            <person name="Laudet V."/>
            <person name="von Levetsow C."/>
            <person name="Liu Z."/>
            <person name="Lutz R."/>
            <person name="Lynch J.A."/>
            <person name="da Fonseca R.N."/>
            <person name="Posnien N."/>
            <person name="Reuter R."/>
            <person name="Roth S."/>
            <person name="Savard J."/>
            <person name="Schinko J.B."/>
            <person name="Schmitt C."/>
            <person name="Schoppmeier M."/>
            <person name="Schroder R."/>
            <person name="Shippy T.D."/>
            <person name="Simonnet F."/>
            <person name="Marques-Souza H."/>
            <person name="Tautz D."/>
            <person name="Tomoyasu Y."/>
            <person name="Trauner J."/>
            <person name="Van der Zee M."/>
            <person name="Vervoort M."/>
            <person name="Wittkopp N."/>
            <person name="Wimmer E.A."/>
            <person name="Yang X."/>
            <person name="Jones A.K."/>
            <person name="Sattelle D.B."/>
            <person name="Ebert P.R."/>
            <person name="Nelson D."/>
            <person name="Scott J.G."/>
            <person name="Beeman R.W."/>
            <person name="Muthukrishnan S."/>
            <person name="Kramer K.J."/>
            <person name="Arakane Y."/>
            <person name="Beeman R.W."/>
            <person name="Zhu Q."/>
            <person name="Hogenkamp D."/>
            <person name="Dixit R."/>
            <person name="Oppert B."/>
            <person name="Jiang H."/>
            <person name="Zou Z."/>
            <person name="Marshall J."/>
            <person name="Elpidina E."/>
            <person name="Vinokurov K."/>
            <person name="Oppert C."/>
            <person name="Zou Z."/>
            <person name="Evans J."/>
            <person name="Lu Z."/>
            <person name="Zhao P."/>
            <person name="Sumathipala N."/>
            <person name="Altincicek B."/>
            <person name="Vilcinskas A."/>
            <person name="Williams M."/>
            <person name="Hultmark D."/>
            <person name="Hetru C."/>
            <person name="Jiang H."/>
            <person name="Grimmelikhuijzen C.J."/>
            <person name="Hauser F."/>
            <person name="Cazzamali G."/>
            <person name="Williamson M."/>
            <person name="Park Y."/>
            <person name="Li B."/>
            <person name="Tanaka Y."/>
            <person name="Predel R."/>
            <person name="Neupert S."/>
            <person name="Schachtner J."/>
            <person name="Verleyen P."/>
            <person name="Raible F."/>
            <person name="Bork P."/>
            <person name="Friedrich M."/>
            <person name="Walden K.K."/>
            <person name="Robertson H.M."/>
            <person name="Angeli S."/>
            <person name="Foret S."/>
            <person name="Bucher G."/>
            <person name="Schuetz S."/>
            <person name="Maleszka R."/>
            <person name="Wimmer E.A."/>
            <person name="Beeman R.W."/>
            <person name="Lorenzen M."/>
            <person name="Tomoyasu Y."/>
            <person name="Miller S.C."/>
            <person name="Grossmann D."/>
            <person name="Bucher G."/>
        </authorList>
    </citation>
    <scope>NUCLEOTIDE SEQUENCE [LARGE SCALE GENOMIC DNA]</scope>
    <source>
        <strain evidence="2 3">Georgia GA2</strain>
    </source>
</reference>
<organism evidence="2 3">
    <name type="scientific">Tribolium castaneum</name>
    <name type="common">Red flour beetle</name>
    <dbReference type="NCBI Taxonomy" id="7070"/>
    <lineage>
        <taxon>Eukaryota</taxon>
        <taxon>Metazoa</taxon>
        <taxon>Ecdysozoa</taxon>
        <taxon>Arthropoda</taxon>
        <taxon>Hexapoda</taxon>
        <taxon>Insecta</taxon>
        <taxon>Pterygota</taxon>
        <taxon>Neoptera</taxon>
        <taxon>Endopterygota</taxon>
        <taxon>Coleoptera</taxon>
        <taxon>Polyphaga</taxon>
        <taxon>Cucujiformia</taxon>
        <taxon>Tenebrionidae</taxon>
        <taxon>Tenebrionidae incertae sedis</taxon>
        <taxon>Tribolium</taxon>
    </lineage>
</organism>
<proteinExistence type="predicted"/>
<dbReference type="OMA" id="DAVECNE"/>
<dbReference type="Proteomes" id="UP000007266">
    <property type="component" value="Linkage group 4"/>
</dbReference>
<dbReference type="EMBL" id="KQ971338">
    <property type="protein sequence ID" value="EFA02563.1"/>
    <property type="molecule type" value="Genomic_DNA"/>
</dbReference>
<evidence type="ECO:0000313" key="2">
    <source>
        <dbReference type="EMBL" id="EFA02563.1"/>
    </source>
</evidence>
<protein>
    <submittedName>
        <fullName evidence="2">Uncharacterized protein</fullName>
    </submittedName>
</protein>
<feature type="region of interest" description="Disordered" evidence="1">
    <location>
        <begin position="1"/>
        <end position="30"/>
    </location>
</feature>
<sequence length="247" mass="28473">MSRRANTPLFKRTPSTLTKPSTKGLRGSSPMLNTTSVAAQDFVDYELLCDFAYADYLQALMEEQRVSKVVGAHKRDMKDQLSIQKDYLFGMKTKLKQAQEELNTMKISNQMSEFLNCVQNNFDALFRLRDNHQVEGILNQLVQVLESKSKEVNVKNVKEIKDQEDFDELFSRLKQLNELCVRMELSKRNDDLANQLATVIRRFGEVFKGATREQSVMANGQDLVTRNLLKSISDTYARKEKYPVQIK</sequence>